<dbReference type="WBParaSite" id="nRc.2.0.1.t01435-RA">
    <property type="protein sequence ID" value="nRc.2.0.1.t01435-RA"/>
    <property type="gene ID" value="nRc.2.0.1.g01435"/>
</dbReference>
<sequence>MNEILISRSSKIWISIEFLL</sequence>
<protein>
    <submittedName>
        <fullName evidence="2">Uncharacterized protein</fullName>
    </submittedName>
</protein>
<dbReference type="AlphaFoldDB" id="A0A915HIM4"/>
<organism evidence="1 2">
    <name type="scientific">Romanomermis culicivorax</name>
    <name type="common">Nematode worm</name>
    <dbReference type="NCBI Taxonomy" id="13658"/>
    <lineage>
        <taxon>Eukaryota</taxon>
        <taxon>Metazoa</taxon>
        <taxon>Ecdysozoa</taxon>
        <taxon>Nematoda</taxon>
        <taxon>Enoplea</taxon>
        <taxon>Dorylaimia</taxon>
        <taxon>Mermithida</taxon>
        <taxon>Mermithoidea</taxon>
        <taxon>Mermithidae</taxon>
        <taxon>Romanomermis</taxon>
    </lineage>
</organism>
<evidence type="ECO:0000313" key="1">
    <source>
        <dbReference type="Proteomes" id="UP000887565"/>
    </source>
</evidence>
<keyword evidence="1" id="KW-1185">Reference proteome</keyword>
<name>A0A915HIM4_ROMCU</name>
<proteinExistence type="predicted"/>
<reference evidence="2" key="1">
    <citation type="submission" date="2022-11" db="UniProtKB">
        <authorList>
            <consortium name="WormBaseParasite"/>
        </authorList>
    </citation>
    <scope>IDENTIFICATION</scope>
</reference>
<dbReference type="Proteomes" id="UP000887565">
    <property type="component" value="Unplaced"/>
</dbReference>
<evidence type="ECO:0000313" key="2">
    <source>
        <dbReference type="WBParaSite" id="nRc.2.0.1.t01435-RA"/>
    </source>
</evidence>
<accession>A0A915HIM4</accession>